<dbReference type="EMBL" id="JAQIZT010000012">
    <property type="protein sequence ID" value="KAJ6976929.1"/>
    <property type="molecule type" value="Genomic_DNA"/>
</dbReference>
<keyword evidence="6" id="KW-1278">Translocase</keyword>
<keyword evidence="3" id="KW-0813">Transport</keyword>
<keyword evidence="11" id="KW-1185">Reference proteome</keyword>
<evidence type="ECO:0000256" key="9">
    <source>
        <dbReference type="ARBA" id="ARBA00023136"/>
    </source>
</evidence>
<gene>
    <name evidence="10" type="ORF">NC653_028949</name>
</gene>
<reference evidence="10" key="1">
    <citation type="journal article" date="2023" name="Mol. Ecol. Resour.">
        <title>Chromosome-level genome assembly of a triploid poplar Populus alba 'Berolinensis'.</title>
        <authorList>
            <person name="Chen S."/>
            <person name="Yu Y."/>
            <person name="Wang X."/>
            <person name="Wang S."/>
            <person name="Zhang T."/>
            <person name="Zhou Y."/>
            <person name="He R."/>
            <person name="Meng N."/>
            <person name="Wang Y."/>
            <person name="Liu W."/>
            <person name="Liu Z."/>
            <person name="Liu J."/>
            <person name="Guo Q."/>
            <person name="Huang H."/>
            <person name="Sederoff R.R."/>
            <person name="Wang G."/>
            <person name="Qu G."/>
            <person name="Chen S."/>
        </authorList>
    </citation>
    <scope>NUCLEOTIDE SEQUENCE</scope>
    <source>
        <strain evidence="10">SC-2020</strain>
    </source>
</reference>
<accession>A0AAD6Q2M0</accession>
<dbReference type="GO" id="GO:0009678">
    <property type="term" value="F:diphosphate hydrolysis-driven proton transmembrane transporter activity"/>
    <property type="evidence" value="ECO:0007669"/>
    <property type="project" value="UniProtKB-EC"/>
</dbReference>
<dbReference type="GO" id="GO:0016020">
    <property type="term" value="C:membrane"/>
    <property type="evidence" value="ECO:0007669"/>
    <property type="project" value="InterPro"/>
</dbReference>
<evidence type="ECO:0000256" key="5">
    <source>
        <dbReference type="ARBA" id="ARBA00022842"/>
    </source>
</evidence>
<dbReference type="GO" id="GO:0004427">
    <property type="term" value="F:inorganic diphosphate phosphatase activity"/>
    <property type="evidence" value="ECO:0007669"/>
    <property type="project" value="InterPro"/>
</dbReference>
<dbReference type="EC" id="7.1.3.1" evidence="2"/>
<dbReference type="GO" id="GO:0012505">
    <property type="term" value="C:endomembrane system"/>
    <property type="evidence" value="ECO:0007669"/>
    <property type="project" value="UniProtKB-SubCell"/>
</dbReference>
<evidence type="ECO:0000313" key="10">
    <source>
        <dbReference type="EMBL" id="KAJ6976929.1"/>
    </source>
</evidence>
<comment type="caution">
    <text evidence="10">The sequence shown here is derived from an EMBL/GenBank/DDBJ whole genome shotgun (WGS) entry which is preliminary data.</text>
</comment>
<keyword evidence="5" id="KW-0460">Magnesium</keyword>
<protein>
    <recommendedName>
        <fullName evidence="2">H(+)-exporting diphosphatase</fullName>
        <ecNumber evidence="2">7.1.3.1</ecNumber>
    </recommendedName>
</protein>
<keyword evidence="9" id="KW-0472">Membrane</keyword>
<evidence type="ECO:0000256" key="2">
    <source>
        <dbReference type="ARBA" id="ARBA00013242"/>
    </source>
</evidence>
<proteinExistence type="predicted"/>
<keyword evidence="7" id="KW-1133">Transmembrane helix</keyword>
<evidence type="ECO:0000256" key="3">
    <source>
        <dbReference type="ARBA" id="ARBA00022448"/>
    </source>
</evidence>
<organism evidence="10 11">
    <name type="scientific">Populus alba x Populus x berolinensis</name>
    <dbReference type="NCBI Taxonomy" id="444605"/>
    <lineage>
        <taxon>Eukaryota</taxon>
        <taxon>Viridiplantae</taxon>
        <taxon>Streptophyta</taxon>
        <taxon>Embryophyta</taxon>
        <taxon>Tracheophyta</taxon>
        <taxon>Spermatophyta</taxon>
        <taxon>Magnoliopsida</taxon>
        <taxon>eudicotyledons</taxon>
        <taxon>Gunneridae</taxon>
        <taxon>Pentapetalae</taxon>
        <taxon>rosids</taxon>
        <taxon>fabids</taxon>
        <taxon>Malpighiales</taxon>
        <taxon>Salicaceae</taxon>
        <taxon>Saliceae</taxon>
        <taxon>Populus</taxon>
    </lineage>
</organism>
<dbReference type="AlphaFoldDB" id="A0AAD6Q2M0"/>
<sequence length="220" mass="23879">MDLLLLPHLHIPLPVHLYFPVTLLVKIHDPAPLPTMLLVVALMPPPPLLQWKTLTGIETSPLNSIIYDFNRQQSRTTTNLYGSSCNSFYNASSAPGFSAGFSFPETTPASTPITVSTVVAAATHSPHNLDKQGASCIFFQQGVCLKVADDHVIRNEEDTDEYLREFSPEDIPRNPAIIADNIGGNVGDIAGEESSENVDVGLENMEGDGAKYRSLNSCSQ</sequence>
<dbReference type="InterPro" id="IPR004131">
    <property type="entry name" value="PPase-energised_H-pump"/>
</dbReference>
<keyword evidence="8" id="KW-0406">Ion transport</keyword>
<keyword evidence="4" id="KW-0812">Transmembrane</keyword>
<evidence type="ECO:0000256" key="6">
    <source>
        <dbReference type="ARBA" id="ARBA00022967"/>
    </source>
</evidence>
<comment type="subcellular location">
    <subcellularLocation>
        <location evidence="1">Endomembrane system</location>
        <topology evidence="1">Multi-pass membrane protein</topology>
    </subcellularLocation>
</comment>
<evidence type="ECO:0000313" key="11">
    <source>
        <dbReference type="Proteomes" id="UP001164929"/>
    </source>
</evidence>
<dbReference type="Pfam" id="PF03030">
    <property type="entry name" value="H_PPase"/>
    <property type="match status" value="1"/>
</dbReference>
<dbReference type="Proteomes" id="UP001164929">
    <property type="component" value="Chromosome 12"/>
</dbReference>
<evidence type="ECO:0000256" key="4">
    <source>
        <dbReference type="ARBA" id="ARBA00022692"/>
    </source>
</evidence>
<evidence type="ECO:0000256" key="8">
    <source>
        <dbReference type="ARBA" id="ARBA00023065"/>
    </source>
</evidence>
<name>A0AAD6Q2M0_9ROSI</name>
<evidence type="ECO:0000256" key="1">
    <source>
        <dbReference type="ARBA" id="ARBA00004127"/>
    </source>
</evidence>
<evidence type="ECO:0000256" key="7">
    <source>
        <dbReference type="ARBA" id="ARBA00022989"/>
    </source>
</evidence>